<feature type="binding site" evidence="15">
    <location>
        <position position="397"/>
    </location>
    <ligand>
        <name>phosphoenolpyruvate</name>
        <dbReference type="ChEBI" id="CHEBI:58702"/>
    </ligand>
</feature>
<evidence type="ECO:0000313" key="18">
    <source>
        <dbReference type="Proteomes" id="UP000318148"/>
    </source>
</evidence>
<accession>A0A520LJX4</accession>
<evidence type="ECO:0000256" key="11">
    <source>
        <dbReference type="ARBA" id="ARBA00023027"/>
    </source>
</evidence>
<feature type="binding site" evidence="15">
    <location>
        <position position="691"/>
    </location>
    <ligand>
        <name>phosphoenolpyruvate</name>
        <dbReference type="ChEBI" id="CHEBI:58702"/>
    </ligand>
</feature>
<dbReference type="GO" id="GO:0009423">
    <property type="term" value="P:chorismate biosynthetic process"/>
    <property type="evidence" value="ECO:0007669"/>
    <property type="project" value="UniProtKB-UniRule"/>
</dbReference>
<evidence type="ECO:0000259" key="16">
    <source>
        <dbReference type="PROSITE" id="PS51176"/>
    </source>
</evidence>
<dbReference type="PANTHER" id="PTHR21090:SF5">
    <property type="entry name" value="PENTAFUNCTIONAL AROM POLYPEPTIDE"/>
    <property type="match status" value="1"/>
</dbReference>
<protein>
    <recommendedName>
        <fullName evidence="15">3-phosphoshikimate 1-carboxyvinyltransferase</fullName>
        <ecNumber evidence="15">2.5.1.19</ecNumber>
    </recommendedName>
    <alternativeName>
        <fullName evidence="15">5-enolpyruvylshikimate-3-phosphate synthase</fullName>
        <shortName evidence="15">EPSP synthase</shortName>
        <shortName evidence="15">EPSPS</shortName>
    </alternativeName>
</protein>
<feature type="binding site" evidence="15">
    <location>
        <position position="472"/>
    </location>
    <ligand>
        <name>3-phosphoshikimate</name>
        <dbReference type="ChEBI" id="CHEBI:145989"/>
    </ligand>
</feature>
<dbReference type="UniPathway" id="UPA00053">
    <property type="reaction ID" value="UER00089"/>
</dbReference>
<feature type="binding site" evidence="15">
    <location>
        <position position="325"/>
    </location>
    <ligand>
        <name>3-phosphoshikimate</name>
        <dbReference type="ChEBI" id="CHEBI:145989"/>
    </ligand>
</feature>
<dbReference type="GO" id="GO:0004665">
    <property type="term" value="F:prephenate dehydrogenase (NADP+) activity"/>
    <property type="evidence" value="ECO:0007669"/>
    <property type="project" value="InterPro"/>
</dbReference>
<evidence type="ECO:0000256" key="3">
    <source>
        <dbReference type="ARBA" id="ARBA00005067"/>
    </source>
</evidence>
<keyword evidence="8 15" id="KW-0028">Amino-acid biosynthesis</keyword>
<feature type="binding site" evidence="15">
    <location>
        <position position="472"/>
    </location>
    <ligand>
        <name>phosphoenolpyruvate</name>
        <dbReference type="ChEBI" id="CHEBI:58702"/>
    </ligand>
</feature>
<keyword evidence="7" id="KW-0827">Tyrosine biosynthesis</keyword>
<sequence>MNKTPNSGAYKINKLVVIGLGLLGSSLCAAAKKLGLARQVIGISRRQSTIEIALKKGVIDRSEDSISQLADEFRDGDVIVLAVPILSFPSILSECCKSVPTFVTITDVGSVKGSVIETAESIYGYIPDFFVPGHPIAGSEKSGINALNSKLFEKHKVIITPVEETQSKHINVVKTLWKQLGAEVRLMTPDEHDNVFAATSHLPHYLAYSLVDTLSKEKNADSIFDHAAGGFRDFTRIAASDPTMWHDIAVTNRDAILEIMDRYIHNLNDLRSAVSNKDSSYLIATFNRARDIKKSSKNKMSNLIDYRAKSATGLRGTIEVPGDKSISHRSIIFGSLANGMSEINGFLEGEDSLATLNAFRDLGVVIEGPQDGRLVTHGVGLYGLSAPKGDIYLGNSGTSMRLMTGLLSAQPFRSRLVGDESLSGRPMRRVTDPLSDMGAVIEITEKGTPPVDISGTNKLTRINYLLPVASAQLKSSLILAAMYARGLSTIEEPVITRDHTERMMSAFGCGITSNVSGCIKIEGGKDYRGTRIDVPGDISSAAFFIVAALICPNSNITICNVGINPTRTGILNILEKMGADIEVINERHDLFEPTADLKVRYSTLKGIKIPKNQISLAIDEFPIIFIAAACASGETILRGAEELKVKESDRIESMAKGLETLGIQTTVYHDGIKIIGGEIGSGTVNSNHDHRIAMAFSIAAIRSSGEVLIEDCKNVATSFPNFIDLAKELGMRIDSEVR</sequence>
<name>A0A520LJX4_9GAMM</name>
<comment type="similarity">
    <text evidence="4">Belongs to the prephenate/arogenate dehydrogenase family.</text>
</comment>
<dbReference type="GO" id="GO:0006571">
    <property type="term" value="P:tyrosine biosynthetic process"/>
    <property type="evidence" value="ECO:0007669"/>
    <property type="project" value="UniProtKB-KW"/>
</dbReference>
<dbReference type="InterPro" id="IPR046826">
    <property type="entry name" value="PDH_N"/>
</dbReference>
<evidence type="ECO:0000256" key="4">
    <source>
        <dbReference type="ARBA" id="ARBA00007964"/>
    </source>
</evidence>
<gene>
    <name evidence="15" type="primary">aroA</name>
    <name evidence="17" type="ORF">EVB02_03960</name>
</gene>
<dbReference type="EMBL" id="SHBO01000057">
    <property type="protein sequence ID" value="RZO04499.1"/>
    <property type="molecule type" value="Genomic_DNA"/>
</dbReference>
<comment type="caution">
    <text evidence="17">The sequence shown here is derived from an EMBL/GenBank/DDBJ whole genome shotgun (WGS) entry which is preliminary data.</text>
</comment>
<feature type="active site" description="Proton acceptor" evidence="15">
    <location>
        <position position="619"/>
    </location>
</feature>
<dbReference type="FunFam" id="3.65.10.10:FF:000006">
    <property type="entry name" value="3-phosphoshikimate 1-carboxyvinyltransferase"/>
    <property type="match status" value="1"/>
</dbReference>
<dbReference type="InterPro" id="IPR003099">
    <property type="entry name" value="Prephen_DH"/>
</dbReference>
<dbReference type="GO" id="GO:0005737">
    <property type="term" value="C:cytoplasm"/>
    <property type="evidence" value="ECO:0007669"/>
    <property type="project" value="UniProtKB-SubCell"/>
</dbReference>
<dbReference type="FunFam" id="3.40.50.720:FF:000208">
    <property type="entry name" value="Prephenate dehydrogenase"/>
    <property type="match status" value="1"/>
</dbReference>
<dbReference type="AlphaFoldDB" id="A0A520LJX4"/>
<comment type="pathway">
    <text evidence="3">Amino-acid biosynthesis; L-tyrosine biosynthesis; (4-hydroxyphenyl)pyruvate from prephenate (NAD(+) route): step 1/1.</text>
</comment>
<dbReference type="SUPFAM" id="SSF48179">
    <property type="entry name" value="6-phosphogluconate dehydrogenase C-terminal domain-like"/>
    <property type="match status" value="1"/>
</dbReference>
<feature type="binding site" evidence="15">
    <location>
        <position position="646"/>
    </location>
    <ligand>
        <name>3-phosphoshikimate</name>
        <dbReference type="ChEBI" id="CHEBI:145989"/>
    </ligand>
</feature>
<comment type="pathway">
    <text evidence="2 15">Metabolic intermediate biosynthesis; chorismate biosynthesis; chorismate from D-erythrose 4-phosphate and phosphoenolpyruvate: step 6/7.</text>
</comment>
<evidence type="ECO:0000256" key="15">
    <source>
        <dbReference type="HAMAP-Rule" id="MF_00210"/>
    </source>
</evidence>
<comment type="function">
    <text evidence="1 15">Catalyzes the transfer of the enolpyruvyl moiety of phosphoenolpyruvate (PEP) to the 5-hydroxyl of shikimate-3-phosphate (S3P) to produce enolpyruvyl shikimate-3-phosphate and inorganic phosphate.</text>
</comment>
<dbReference type="Gene3D" id="3.40.50.720">
    <property type="entry name" value="NAD(P)-binding Rossmann-like Domain"/>
    <property type="match status" value="1"/>
</dbReference>
<evidence type="ECO:0000313" key="17">
    <source>
        <dbReference type="EMBL" id="RZO04499.1"/>
    </source>
</evidence>
<comment type="caution">
    <text evidence="15">Lacks conserved residue(s) required for the propagation of feature annotation.</text>
</comment>
<dbReference type="PROSITE" id="PS51176">
    <property type="entry name" value="PDH_ADH"/>
    <property type="match status" value="1"/>
</dbReference>
<dbReference type="PROSITE" id="PS00104">
    <property type="entry name" value="EPSP_SYNTHASE_1"/>
    <property type="match status" value="1"/>
</dbReference>
<proteinExistence type="inferred from homology"/>
<dbReference type="GO" id="GO:0008977">
    <property type="term" value="F:prephenate dehydrogenase (NAD+) activity"/>
    <property type="evidence" value="ECO:0007669"/>
    <property type="project" value="UniProtKB-EC"/>
</dbReference>
<feature type="binding site" evidence="15">
    <location>
        <position position="425"/>
    </location>
    <ligand>
        <name>phosphoenolpyruvate</name>
        <dbReference type="ChEBI" id="CHEBI:58702"/>
    </ligand>
</feature>
<feature type="binding site" evidence="15">
    <location>
        <position position="619"/>
    </location>
    <ligand>
        <name>3-phosphoshikimate</name>
        <dbReference type="ChEBI" id="CHEBI:145989"/>
    </ligand>
</feature>
<feature type="binding site" evidence="15">
    <location>
        <position position="324"/>
    </location>
    <ligand>
        <name>3-phosphoshikimate</name>
        <dbReference type="ChEBI" id="CHEBI:145989"/>
    </ligand>
</feature>
<comment type="subunit">
    <text evidence="15">Monomer.</text>
</comment>
<dbReference type="PROSITE" id="PS00885">
    <property type="entry name" value="EPSP_SYNTHASE_2"/>
    <property type="match status" value="1"/>
</dbReference>
<dbReference type="Gene3D" id="1.10.3660.10">
    <property type="entry name" value="6-phosphogluconate dehydrogenase C-terminal like domain"/>
    <property type="match status" value="1"/>
</dbReference>
<feature type="binding site" evidence="15">
    <location>
        <position position="470"/>
    </location>
    <ligand>
        <name>3-phosphoshikimate</name>
        <dbReference type="ChEBI" id="CHEBI:145989"/>
    </ligand>
</feature>
<comment type="similarity">
    <text evidence="5 15">Belongs to the EPSP synthase family.</text>
</comment>
<dbReference type="GO" id="GO:0003866">
    <property type="term" value="F:3-phosphoshikimate 1-carboxyvinyltransferase activity"/>
    <property type="evidence" value="ECO:0007669"/>
    <property type="project" value="UniProtKB-UniRule"/>
</dbReference>
<dbReference type="FunFam" id="1.10.3660.10:FF:000003">
    <property type="entry name" value="Prephenate dehydrogenase"/>
    <property type="match status" value="1"/>
</dbReference>
<dbReference type="Proteomes" id="UP000318148">
    <property type="component" value="Unassembled WGS sequence"/>
</dbReference>
<feature type="binding site" evidence="15">
    <location>
        <position position="329"/>
    </location>
    <ligand>
        <name>3-phosphoshikimate</name>
        <dbReference type="ChEBI" id="CHEBI:145989"/>
    </ligand>
</feature>
<comment type="catalytic activity">
    <reaction evidence="13">
        <text>3-phosphoshikimate + phosphoenolpyruvate = 5-O-(1-carboxyvinyl)-3-phosphoshikimate + phosphate</text>
        <dbReference type="Rhea" id="RHEA:21256"/>
        <dbReference type="ChEBI" id="CHEBI:43474"/>
        <dbReference type="ChEBI" id="CHEBI:57701"/>
        <dbReference type="ChEBI" id="CHEBI:58702"/>
        <dbReference type="ChEBI" id="CHEBI:145989"/>
        <dbReference type="EC" id="2.5.1.19"/>
    </reaction>
    <physiologicalReaction direction="left-to-right" evidence="13">
        <dbReference type="Rhea" id="RHEA:21257"/>
    </physiologicalReaction>
</comment>
<comment type="subcellular location">
    <subcellularLocation>
        <location evidence="15">Cytoplasm</location>
    </subcellularLocation>
</comment>
<evidence type="ECO:0000256" key="7">
    <source>
        <dbReference type="ARBA" id="ARBA00022498"/>
    </source>
</evidence>
<dbReference type="GO" id="GO:0070403">
    <property type="term" value="F:NAD+ binding"/>
    <property type="evidence" value="ECO:0007669"/>
    <property type="project" value="InterPro"/>
</dbReference>
<evidence type="ECO:0000256" key="5">
    <source>
        <dbReference type="ARBA" id="ARBA00009948"/>
    </source>
</evidence>
<dbReference type="InterPro" id="IPR036291">
    <property type="entry name" value="NAD(P)-bd_dom_sf"/>
</dbReference>
<dbReference type="Gene3D" id="3.65.10.10">
    <property type="entry name" value="Enolpyruvate transferase domain"/>
    <property type="match status" value="2"/>
</dbReference>
<dbReference type="NCBIfam" id="TIGR01356">
    <property type="entry name" value="aroA"/>
    <property type="match status" value="1"/>
</dbReference>
<keyword evidence="9 15" id="KW-0808">Transferase</keyword>
<keyword evidence="10 17" id="KW-0560">Oxidoreductase</keyword>
<evidence type="ECO:0000256" key="13">
    <source>
        <dbReference type="ARBA" id="ARBA00044633"/>
    </source>
</evidence>
<comment type="catalytic activity">
    <reaction evidence="14">
        <text>prephenate + NAD(+) = 3-(4-hydroxyphenyl)pyruvate + CO2 + NADH</text>
        <dbReference type="Rhea" id="RHEA:13869"/>
        <dbReference type="ChEBI" id="CHEBI:16526"/>
        <dbReference type="ChEBI" id="CHEBI:29934"/>
        <dbReference type="ChEBI" id="CHEBI:36242"/>
        <dbReference type="ChEBI" id="CHEBI:57540"/>
        <dbReference type="ChEBI" id="CHEBI:57945"/>
        <dbReference type="EC" id="1.3.1.12"/>
    </reaction>
</comment>
<feature type="binding site" evidence="15">
    <location>
        <position position="650"/>
    </location>
    <ligand>
        <name>phosphoenolpyruvate</name>
        <dbReference type="ChEBI" id="CHEBI:58702"/>
    </ligand>
</feature>
<evidence type="ECO:0000256" key="8">
    <source>
        <dbReference type="ARBA" id="ARBA00022605"/>
    </source>
</evidence>
<dbReference type="PANTHER" id="PTHR21090">
    <property type="entry name" value="AROM/DEHYDROQUINATE SYNTHASE"/>
    <property type="match status" value="1"/>
</dbReference>
<dbReference type="FunFam" id="3.65.10.10:FF:000005">
    <property type="entry name" value="3-phosphoshikimate 1-carboxyvinyltransferase"/>
    <property type="match status" value="1"/>
</dbReference>
<dbReference type="SUPFAM" id="SSF51735">
    <property type="entry name" value="NAD(P)-binding Rossmann-fold domains"/>
    <property type="match status" value="1"/>
</dbReference>
<dbReference type="InterPro" id="IPR013792">
    <property type="entry name" value="RNA3'P_cycl/enolpyr_Trfase_a/b"/>
</dbReference>
<keyword evidence="6 15" id="KW-0963">Cytoplasm</keyword>
<evidence type="ECO:0000256" key="1">
    <source>
        <dbReference type="ARBA" id="ARBA00002174"/>
    </source>
</evidence>
<dbReference type="Pfam" id="PF02153">
    <property type="entry name" value="PDH_N"/>
    <property type="match status" value="1"/>
</dbReference>
<evidence type="ECO:0000256" key="12">
    <source>
        <dbReference type="ARBA" id="ARBA00023141"/>
    </source>
</evidence>
<keyword evidence="12 15" id="KW-0057">Aromatic amino acid biosynthesis</keyword>
<dbReference type="Pfam" id="PF00275">
    <property type="entry name" value="EPSP_synthase"/>
    <property type="match status" value="1"/>
</dbReference>
<keyword evidence="11" id="KW-0520">NAD</keyword>
<dbReference type="CDD" id="cd01556">
    <property type="entry name" value="EPSP_synthase"/>
    <property type="match status" value="1"/>
</dbReference>
<dbReference type="InterPro" id="IPR001986">
    <property type="entry name" value="Enolpyruvate_Tfrase_dom"/>
</dbReference>
<dbReference type="InterPro" id="IPR036968">
    <property type="entry name" value="Enolpyruvate_Tfrase_sf"/>
</dbReference>
<evidence type="ECO:0000256" key="14">
    <source>
        <dbReference type="ARBA" id="ARBA00049260"/>
    </source>
</evidence>
<dbReference type="HAMAP" id="MF_00210">
    <property type="entry name" value="EPSP_synth"/>
    <property type="match status" value="1"/>
</dbReference>
<evidence type="ECO:0000256" key="9">
    <source>
        <dbReference type="ARBA" id="ARBA00022679"/>
    </source>
</evidence>
<dbReference type="NCBIfam" id="NF011381">
    <property type="entry name" value="PRK14806.1"/>
    <property type="match status" value="1"/>
</dbReference>
<dbReference type="EC" id="2.5.1.19" evidence="15"/>
<evidence type="ECO:0000256" key="10">
    <source>
        <dbReference type="ARBA" id="ARBA00023002"/>
    </source>
</evidence>
<dbReference type="InterPro" id="IPR006264">
    <property type="entry name" value="EPSP_synthase"/>
</dbReference>
<reference evidence="17 18" key="1">
    <citation type="submission" date="2019-02" db="EMBL/GenBank/DDBJ databases">
        <title>Prokaryotic population dynamics and viral predation in marine succession experiment using metagenomics: the confinement effect.</title>
        <authorList>
            <person name="Haro-Moreno J.M."/>
            <person name="Rodriguez-Valera F."/>
            <person name="Lopez-Perez M."/>
        </authorList>
    </citation>
    <scope>NUCLEOTIDE SEQUENCE [LARGE SCALE GENOMIC DNA]</scope>
    <source>
        <strain evidence="17">MED-G169</strain>
    </source>
</reference>
<dbReference type="SUPFAM" id="SSF55205">
    <property type="entry name" value="EPT/RTPC-like"/>
    <property type="match status" value="1"/>
</dbReference>
<feature type="binding site" evidence="15">
    <location>
        <position position="324"/>
    </location>
    <ligand>
        <name>phosphoenolpyruvate</name>
        <dbReference type="ChEBI" id="CHEBI:58702"/>
    </ligand>
</feature>
<dbReference type="InterPro" id="IPR008927">
    <property type="entry name" value="6-PGluconate_DH-like_C_sf"/>
</dbReference>
<feature type="domain" description="Prephenate/arogenate dehydrogenase" evidence="16">
    <location>
        <begin position="13"/>
        <end position="304"/>
    </location>
</feature>
<organism evidence="17 18">
    <name type="scientific">SAR92 clade bacterium</name>
    <dbReference type="NCBI Taxonomy" id="2315479"/>
    <lineage>
        <taxon>Bacteria</taxon>
        <taxon>Pseudomonadati</taxon>
        <taxon>Pseudomonadota</taxon>
        <taxon>Gammaproteobacteria</taxon>
        <taxon>Cellvibrionales</taxon>
        <taxon>Porticoccaceae</taxon>
        <taxon>SAR92 clade</taxon>
    </lineage>
</organism>
<evidence type="ECO:0000256" key="6">
    <source>
        <dbReference type="ARBA" id="ARBA00022490"/>
    </source>
</evidence>
<evidence type="ECO:0000256" key="2">
    <source>
        <dbReference type="ARBA" id="ARBA00004811"/>
    </source>
</evidence>
<dbReference type="Pfam" id="PF20463">
    <property type="entry name" value="PDH_C"/>
    <property type="match status" value="1"/>
</dbReference>
<dbReference type="InterPro" id="IPR023193">
    <property type="entry name" value="EPSP_synthase_CS"/>
</dbReference>
<dbReference type="InterPro" id="IPR046825">
    <property type="entry name" value="PDH_C"/>
</dbReference>